<evidence type="ECO:0000256" key="1">
    <source>
        <dbReference type="SAM" id="MobiDB-lite"/>
    </source>
</evidence>
<dbReference type="EMBL" id="BAAADJ010000020">
    <property type="protein sequence ID" value="GAA0328961.1"/>
    <property type="molecule type" value="Genomic_DNA"/>
</dbReference>
<feature type="region of interest" description="Disordered" evidence="1">
    <location>
        <begin position="67"/>
        <end position="88"/>
    </location>
</feature>
<gene>
    <name evidence="2" type="ORF">GCM10008967_19350</name>
</gene>
<name>A0ABN0W8L7_9BACI</name>
<comment type="caution">
    <text evidence="2">The sequence shown here is derived from an EMBL/GenBank/DDBJ whole genome shotgun (WGS) entry which is preliminary data.</text>
</comment>
<feature type="compositionally biased region" description="Basic and acidic residues" evidence="1">
    <location>
        <begin position="1"/>
        <end position="18"/>
    </location>
</feature>
<reference evidence="2 3" key="1">
    <citation type="journal article" date="2019" name="Int. J. Syst. Evol. Microbiol.">
        <title>The Global Catalogue of Microorganisms (GCM) 10K type strain sequencing project: providing services to taxonomists for standard genome sequencing and annotation.</title>
        <authorList>
            <consortium name="The Broad Institute Genomics Platform"/>
            <consortium name="The Broad Institute Genome Sequencing Center for Infectious Disease"/>
            <person name="Wu L."/>
            <person name="Ma J."/>
        </authorList>
    </citation>
    <scope>NUCLEOTIDE SEQUENCE [LARGE SCALE GENOMIC DNA]</scope>
    <source>
        <strain evidence="2 3">JCM 9731</strain>
    </source>
</reference>
<evidence type="ECO:0000313" key="2">
    <source>
        <dbReference type="EMBL" id="GAA0328961.1"/>
    </source>
</evidence>
<protein>
    <submittedName>
        <fullName evidence="2">Uncharacterized protein</fullName>
    </submittedName>
</protein>
<sequence length="88" mass="10087">MTHFHCHEEMMEAVESGRKGQGRPRRSECDEEAPGPPAESKHLQRKSTPIILGVKLVTKQNIILNSQNKRGKPERKELGWSVAWQKKE</sequence>
<dbReference type="Proteomes" id="UP001500782">
    <property type="component" value="Unassembled WGS sequence"/>
</dbReference>
<proteinExistence type="predicted"/>
<feature type="region of interest" description="Disordered" evidence="1">
    <location>
        <begin position="1"/>
        <end position="47"/>
    </location>
</feature>
<accession>A0ABN0W8L7</accession>
<evidence type="ECO:0000313" key="3">
    <source>
        <dbReference type="Proteomes" id="UP001500782"/>
    </source>
</evidence>
<organism evidence="2 3">
    <name type="scientific">Bacillus carboniphilus</name>
    <dbReference type="NCBI Taxonomy" id="86663"/>
    <lineage>
        <taxon>Bacteria</taxon>
        <taxon>Bacillati</taxon>
        <taxon>Bacillota</taxon>
        <taxon>Bacilli</taxon>
        <taxon>Bacillales</taxon>
        <taxon>Bacillaceae</taxon>
        <taxon>Bacillus</taxon>
    </lineage>
</organism>
<keyword evidence="3" id="KW-1185">Reference proteome</keyword>